<dbReference type="Pfam" id="PF07250">
    <property type="entry name" value="Glyoxal_oxid_N"/>
    <property type="match status" value="1"/>
</dbReference>
<keyword evidence="7" id="KW-1185">Reference proteome</keyword>
<organism evidence="6 7">
    <name type="scientific">Linum tenue</name>
    <dbReference type="NCBI Taxonomy" id="586396"/>
    <lineage>
        <taxon>Eukaryota</taxon>
        <taxon>Viridiplantae</taxon>
        <taxon>Streptophyta</taxon>
        <taxon>Embryophyta</taxon>
        <taxon>Tracheophyta</taxon>
        <taxon>Spermatophyta</taxon>
        <taxon>Magnoliopsida</taxon>
        <taxon>eudicotyledons</taxon>
        <taxon>Gunneridae</taxon>
        <taxon>Pentapetalae</taxon>
        <taxon>rosids</taxon>
        <taxon>fabids</taxon>
        <taxon>Malpighiales</taxon>
        <taxon>Linaceae</taxon>
        <taxon>Linum</taxon>
    </lineage>
</organism>
<evidence type="ECO:0000259" key="4">
    <source>
        <dbReference type="Pfam" id="PF07250"/>
    </source>
</evidence>
<evidence type="ECO:0000259" key="5">
    <source>
        <dbReference type="Pfam" id="PF09118"/>
    </source>
</evidence>
<dbReference type="CDD" id="cd02851">
    <property type="entry name" value="E_set_GO_C"/>
    <property type="match status" value="1"/>
</dbReference>
<name>A0AAV0HY33_9ROSI</name>
<dbReference type="PANTHER" id="PTHR32208:SF93">
    <property type="entry name" value="ALDEHYDE OXIDASE GLOX1"/>
    <property type="match status" value="1"/>
</dbReference>
<evidence type="ECO:0000256" key="2">
    <source>
        <dbReference type="SAM" id="MobiDB-lite"/>
    </source>
</evidence>
<proteinExistence type="predicted"/>
<feature type="signal peptide" evidence="3">
    <location>
        <begin position="1"/>
        <end position="19"/>
    </location>
</feature>
<dbReference type="InterPro" id="IPR014756">
    <property type="entry name" value="Ig_E-set"/>
</dbReference>
<keyword evidence="1 3" id="KW-0732">Signal</keyword>
<dbReference type="InterPro" id="IPR013783">
    <property type="entry name" value="Ig-like_fold"/>
</dbReference>
<dbReference type="InterPro" id="IPR009880">
    <property type="entry name" value="Glyoxal_oxidase_N"/>
</dbReference>
<feature type="domain" description="Glyoxal oxidase N-terminal" evidence="4">
    <location>
        <begin position="157"/>
        <end position="547"/>
    </location>
</feature>
<dbReference type="InterPro" id="IPR011043">
    <property type="entry name" value="Gal_Oxase/kelch_b-propeller"/>
</dbReference>
<feature type="compositionally biased region" description="Low complexity" evidence="2">
    <location>
        <begin position="60"/>
        <end position="71"/>
    </location>
</feature>
<accession>A0AAV0HY33</accession>
<comment type="caution">
    <text evidence="6">The sequence shown here is derived from an EMBL/GenBank/DDBJ whole genome shotgun (WGS) entry which is preliminary data.</text>
</comment>
<dbReference type="EMBL" id="CAMGYJ010000003">
    <property type="protein sequence ID" value="CAI0390179.1"/>
    <property type="molecule type" value="Genomic_DNA"/>
</dbReference>
<protein>
    <submittedName>
        <fullName evidence="6">Uncharacterized protein</fullName>
    </submittedName>
</protein>
<dbReference type="PANTHER" id="PTHR32208">
    <property type="entry name" value="SECRETED PROTEIN-RELATED"/>
    <property type="match status" value="1"/>
</dbReference>
<feature type="domain" description="Galactose oxidase-like Early set" evidence="5">
    <location>
        <begin position="565"/>
        <end position="661"/>
    </location>
</feature>
<dbReference type="SUPFAM" id="SSF50965">
    <property type="entry name" value="Galactose oxidase, central domain"/>
    <property type="match status" value="1"/>
</dbReference>
<evidence type="ECO:0000313" key="7">
    <source>
        <dbReference type="Proteomes" id="UP001154282"/>
    </source>
</evidence>
<reference evidence="6" key="1">
    <citation type="submission" date="2022-08" db="EMBL/GenBank/DDBJ databases">
        <authorList>
            <person name="Gutierrez-Valencia J."/>
        </authorList>
    </citation>
    <scope>NUCLEOTIDE SEQUENCE</scope>
</reference>
<dbReference type="Gene3D" id="2.130.10.80">
    <property type="entry name" value="Galactose oxidase/kelch, beta-propeller"/>
    <property type="match status" value="1"/>
</dbReference>
<feature type="chain" id="PRO_5043583664" evidence="3">
    <location>
        <begin position="20"/>
        <end position="663"/>
    </location>
</feature>
<gene>
    <name evidence="6" type="ORF">LITE_LOCUS6638</name>
</gene>
<dbReference type="Pfam" id="PF09118">
    <property type="entry name" value="GO-like_E_set"/>
    <property type="match status" value="1"/>
</dbReference>
<evidence type="ECO:0000256" key="1">
    <source>
        <dbReference type="ARBA" id="ARBA00022729"/>
    </source>
</evidence>
<dbReference type="InterPro" id="IPR015202">
    <property type="entry name" value="GO-like_E_set"/>
</dbReference>
<evidence type="ECO:0000313" key="6">
    <source>
        <dbReference type="EMBL" id="CAI0390179.1"/>
    </source>
</evidence>
<evidence type="ECO:0000256" key="3">
    <source>
        <dbReference type="SAM" id="SignalP"/>
    </source>
</evidence>
<dbReference type="Gene3D" id="2.60.40.10">
    <property type="entry name" value="Immunoglobulins"/>
    <property type="match status" value="1"/>
</dbReference>
<dbReference type="InterPro" id="IPR037293">
    <property type="entry name" value="Gal_Oxidase_central_sf"/>
</dbReference>
<dbReference type="AlphaFoldDB" id="A0AAV0HY33"/>
<sequence>MRLPYLLLLLLIAAGTAAAHDQPADANDKPVAANDKPAAANDQPAVANDKPVAANDKPVAANDQPAAAQAPKVDVTDFRSLNQHKVLGPHEKFGNPFGNPDDFKDKNLPNDVGTPQFQADLQSFVGQPAAAPVISPPVDDFLGKFELFTDNSGVSAMHSVVLPNCDHVLMYDATIWRISKILLPNGQCRILNETTGEKDCFAHSVLLNTKTAQLIPLELHTDTWCSSGGLTLEGNLISTGGFQGGANTVRYLDGCPKCAWREYPAALSAPRWYSTQAQTADGRMIVIGGRAAQSFEYIPKEGTSNAKPFFFDFLQQTQDPDENNLYPFVFLSPDRNIFVFANNRSVLLNPDTNTVVREFPVLHGGHRNYPASGMAVLLPLELKTSDPKEIPDAEVLVCGGSSHIDSYTLASKNMFYQALRDCGRLKITRERPSWRRELMPTPRIMGDMVILPTGEVLMVNGAQRGASGWGFARDPNLTPVLFNYKSPDKNHLFKELAPTTIPRMYHSTAVVLPEGKVLIAGSNTNNGYIYDAMYPTELRVEKFSPPYFSPTRADKKPKLVDGGCPKTMTYGQELTIKVNLNEKKIFLKNFKVTMYVPAFTTHGVAMNQRLVKLLVKDAVKVGEGRYDVTCVAPPNSAVAPTGYYMLTVVHNMLPTEAKWVQLK</sequence>
<dbReference type="Proteomes" id="UP001154282">
    <property type="component" value="Unassembled WGS sequence"/>
</dbReference>
<dbReference type="SUPFAM" id="SSF81296">
    <property type="entry name" value="E set domains"/>
    <property type="match status" value="1"/>
</dbReference>
<feature type="region of interest" description="Disordered" evidence="2">
    <location>
        <begin position="22"/>
        <end position="75"/>
    </location>
</feature>